<keyword evidence="2" id="KW-0378">Hydrolase</keyword>
<evidence type="ECO:0000313" key="3">
    <source>
        <dbReference type="Proteomes" id="UP001385892"/>
    </source>
</evidence>
<dbReference type="GO" id="GO:0004040">
    <property type="term" value="F:amidase activity"/>
    <property type="evidence" value="ECO:0007669"/>
    <property type="project" value="UniProtKB-EC"/>
</dbReference>
<keyword evidence="3" id="KW-1185">Reference proteome</keyword>
<dbReference type="EC" id="3.5.1.4" evidence="2"/>
<dbReference type="InterPro" id="IPR052739">
    <property type="entry name" value="FAAH2"/>
</dbReference>
<protein>
    <submittedName>
        <fullName evidence="2">Amidase</fullName>
        <ecNumber evidence="2">3.5.1.4</ecNumber>
    </submittedName>
</protein>
<dbReference type="EMBL" id="JBBKZT010000037">
    <property type="protein sequence ID" value="MEJ8852340.1"/>
    <property type="molecule type" value="Genomic_DNA"/>
</dbReference>
<evidence type="ECO:0000313" key="2">
    <source>
        <dbReference type="EMBL" id="MEJ8852340.1"/>
    </source>
</evidence>
<dbReference type="PANTHER" id="PTHR43372:SF4">
    <property type="entry name" value="FATTY-ACID AMIDE HYDROLASE 2"/>
    <property type="match status" value="1"/>
</dbReference>
<dbReference type="InterPro" id="IPR036928">
    <property type="entry name" value="AS_sf"/>
</dbReference>
<dbReference type="InterPro" id="IPR023631">
    <property type="entry name" value="Amidase_dom"/>
</dbReference>
<feature type="domain" description="Amidase" evidence="1">
    <location>
        <begin position="35"/>
        <end position="474"/>
    </location>
</feature>
<sequence length="497" mass="54244">MNDVSSHSRSATAPVMQPAHALLRQMHRGECSSSEILQDQLARIEASNGTLNAVVVLDAERARQRAEDSDAARRRGEMWGPLHGLPITVKESFDVAGLPTTWGYPQLKDNVATSHAVAVQRLVDAGAIVFGKTNVPVALADWQTFNPLYGTTNNPWDLTRGPGGSSGGAAAALAAGFTSLELGSDIGASIRNPAHYCGVYGHKPTWGVIPMQGHELPGAVCIDTVDIGVAGPMARSARDLRLMLDVLTAPVRAFAPQGWMDAGWRDQGKPVESLRIAVIADDPLARVDHAIVERFHELANFLRTRVATVDEDRRPVDSAEARVVYLHLVRAATGAFMDDAAYDAARIAAVPLAPDDMSYRACHYRGNTLTHRDWFHYDQRRAALKRQWQAFFSDFDLVICPVATTTAFTHNQQGQRWERMLNVNGTPQESTDSMFWAGYPGVVGLPATAVPIGRDRQGLPFGAQIVAPAFADPLALRFAEWLEREWYAFQAPDLPAP</sequence>
<dbReference type="PANTHER" id="PTHR43372">
    <property type="entry name" value="FATTY-ACID AMIDE HYDROLASE"/>
    <property type="match status" value="1"/>
</dbReference>
<dbReference type="NCBIfam" id="NF004816">
    <property type="entry name" value="PRK06170.1"/>
    <property type="match status" value="1"/>
</dbReference>
<dbReference type="SUPFAM" id="SSF75304">
    <property type="entry name" value="Amidase signature (AS) enzymes"/>
    <property type="match status" value="1"/>
</dbReference>
<evidence type="ECO:0000259" key="1">
    <source>
        <dbReference type="Pfam" id="PF01425"/>
    </source>
</evidence>
<comment type="caution">
    <text evidence="2">The sequence shown here is derived from an EMBL/GenBank/DDBJ whole genome shotgun (WGS) entry which is preliminary data.</text>
</comment>
<proteinExistence type="predicted"/>
<name>A0ABU8WXU2_9BURK</name>
<gene>
    <name evidence="2" type="ORF">WKW82_37350</name>
</gene>
<dbReference type="Pfam" id="PF01425">
    <property type="entry name" value="Amidase"/>
    <property type="match status" value="1"/>
</dbReference>
<reference evidence="2 3" key="1">
    <citation type="submission" date="2024-03" db="EMBL/GenBank/DDBJ databases">
        <title>Novel species of the genus Variovorax.</title>
        <authorList>
            <person name="Liu Q."/>
            <person name="Xin Y.-H."/>
        </authorList>
    </citation>
    <scope>NUCLEOTIDE SEQUENCE [LARGE SCALE GENOMIC DNA]</scope>
    <source>
        <strain evidence="2 3">KACC 18900</strain>
    </source>
</reference>
<accession>A0ABU8WXU2</accession>
<dbReference type="Gene3D" id="3.90.1300.10">
    <property type="entry name" value="Amidase signature (AS) domain"/>
    <property type="match status" value="1"/>
</dbReference>
<dbReference type="Proteomes" id="UP001385892">
    <property type="component" value="Unassembled WGS sequence"/>
</dbReference>
<organism evidence="2 3">
    <name type="scientific">Variovorax rhizosphaerae</name>
    <dbReference type="NCBI Taxonomy" id="1836200"/>
    <lineage>
        <taxon>Bacteria</taxon>
        <taxon>Pseudomonadati</taxon>
        <taxon>Pseudomonadota</taxon>
        <taxon>Betaproteobacteria</taxon>
        <taxon>Burkholderiales</taxon>
        <taxon>Comamonadaceae</taxon>
        <taxon>Variovorax</taxon>
    </lineage>
</organism>
<dbReference type="RefSeq" id="WP_340348286.1">
    <property type="nucleotide sequence ID" value="NZ_JBBKZT010000037.1"/>
</dbReference>